<evidence type="ECO:0000313" key="3">
    <source>
        <dbReference type="EMBL" id="CAL1603258.1"/>
    </source>
</evidence>
<keyword evidence="4" id="KW-1185">Reference proteome</keyword>
<feature type="region of interest" description="Disordered" evidence="1">
    <location>
        <begin position="22"/>
        <end position="51"/>
    </location>
</feature>
<evidence type="ECO:0000256" key="2">
    <source>
        <dbReference type="SAM" id="SignalP"/>
    </source>
</evidence>
<sequence length="100" mass="11012">MLLNAPHIVPLLMHMELSLATAGADSGPMGRGLSGQQRQDQQQLNIAHPEQSDENAVQIYLESPSLVSDCVEGVQRLFSNSLKMREKSNKGKMPPRKCNI</sequence>
<evidence type="ECO:0000256" key="1">
    <source>
        <dbReference type="SAM" id="MobiDB-lite"/>
    </source>
</evidence>
<keyword evidence="2" id="KW-0732">Signal</keyword>
<dbReference type="AlphaFoldDB" id="A0AAV2LS85"/>
<accession>A0AAV2LS85</accession>
<organism evidence="3 4">
    <name type="scientific">Knipowitschia caucasica</name>
    <name type="common">Caucasian dwarf goby</name>
    <name type="synonym">Pomatoschistus caucasicus</name>
    <dbReference type="NCBI Taxonomy" id="637954"/>
    <lineage>
        <taxon>Eukaryota</taxon>
        <taxon>Metazoa</taxon>
        <taxon>Chordata</taxon>
        <taxon>Craniata</taxon>
        <taxon>Vertebrata</taxon>
        <taxon>Euteleostomi</taxon>
        <taxon>Actinopterygii</taxon>
        <taxon>Neopterygii</taxon>
        <taxon>Teleostei</taxon>
        <taxon>Neoteleostei</taxon>
        <taxon>Acanthomorphata</taxon>
        <taxon>Gobiaria</taxon>
        <taxon>Gobiiformes</taxon>
        <taxon>Gobioidei</taxon>
        <taxon>Gobiidae</taxon>
        <taxon>Gobiinae</taxon>
        <taxon>Knipowitschia</taxon>
    </lineage>
</organism>
<dbReference type="Proteomes" id="UP001497482">
    <property type="component" value="Chromosome 4"/>
</dbReference>
<reference evidence="3 4" key="1">
    <citation type="submission" date="2024-04" db="EMBL/GenBank/DDBJ databases">
        <authorList>
            <person name="Waldvogel A.-M."/>
            <person name="Schoenle A."/>
        </authorList>
    </citation>
    <scope>NUCLEOTIDE SEQUENCE [LARGE SCALE GENOMIC DNA]</scope>
</reference>
<feature type="signal peptide" evidence="2">
    <location>
        <begin position="1"/>
        <end position="22"/>
    </location>
</feature>
<name>A0AAV2LS85_KNICA</name>
<dbReference type="EMBL" id="OZ035826">
    <property type="protein sequence ID" value="CAL1603258.1"/>
    <property type="molecule type" value="Genomic_DNA"/>
</dbReference>
<gene>
    <name evidence="3" type="ORF">KC01_LOCUS30960</name>
</gene>
<protein>
    <submittedName>
        <fullName evidence="3">Uncharacterized protein</fullName>
    </submittedName>
</protein>
<evidence type="ECO:0000313" key="4">
    <source>
        <dbReference type="Proteomes" id="UP001497482"/>
    </source>
</evidence>
<proteinExistence type="predicted"/>
<feature type="chain" id="PRO_5043427361" evidence="2">
    <location>
        <begin position="23"/>
        <end position="100"/>
    </location>
</feature>